<feature type="region of interest" description="Disordered" evidence="3">
    <location>
        <begin position="331"/>
        <end position="358"/>
    </location>
</feature>
<dbReference type="Pfam" id="PF00172">
    <property type="entry name" value="Zn_clus"/>
    <property type="match status" value="1"/>
</dbReference>
<feature type="compositionally biased region" description="Low complexity" evidence="3">
    <location>
        <begin position="45"/>
        <end position="71"/>
    </location>
</feature>
<dbReference type="SMART" id="SM00066">
    <property type="entry name" value="GAL4"/>
    <property type="match status" value="1"/>
</dbReference>
<dbReference type="Gene3D" id="4.10.240.10">
    <property type="entry name" value="Zn(2)-C6 fungal-type DNA-binding domain"/>
    <property type="match status" value="1"/>
</dbReference>
<comment type="caution">
    <text evidence="4">The sequence shown here is derived from an EMBL/GenBank/DDBJ whole genome shotgun (WGS) entry which is preliminary data.</text>
</comment>
<keyword evidence="2" id="KW-0539">Nucleus</keyword>
<dbReference type="InterPro" id="IPR001138">
    <property type="entry name" value="Zn2Cys6_DnaBD"/>
</dbReference>
<feature type="compositionally biased region" description="Low complexity" evidence="3">
    <location>
        <begin position="338"/>
        <end position="354"/>
    </location>
</feature>
<dbReference type="InterPro" id="IPR036864">
    <property type="entry name" value="Zn2-C6_fun-type_DNA-bd_sf"/>
</dbReference>
<feature type="compositionally biased region" description="Acidic residues" evidence="3">
    <location>
        <begin position="189"/>
        <end position="198"/>
    </location>
</feature>
<proteinExistence type="predicted"/>
<feature type="region of interest" description="Disordered" evidence="3">
    <location>
        <begin position="1020"/>
        <end position="1048"/>
    </location>
</feature>
<keyword evidence="5" id="KW-1185">Reference proteome</keyword>
<dbReference type="SUPFAM" id="SSF57701">
    <property type="entry name" value="Zn2/Cys6 DNA-binding domain"/>
    <property type="match status" value="1"/>
</dbReference>
<dbReference type="GO" id="GO:0006351">
    <property type="term" value="P:DNA-templated transcription"/>
    <property type="evidence" value="ECO:0007669"/>
    <property type="project" value="InterPro"/>
</dbReference>
<protein>
    <submittedName>
        <fullName evidence="4">Uncharacterized protein</fullName>
    </submittedName>
</protein>
<dbReference type="EMBL" id="LWDF02000107">
    <property type="protein sequence ID" value="KAE8257506.1"/>
    <property type="molecule type" value="Genomic_DNA"/>
</dbReference>
<dbReference type="GO" id="GO:0000981">
    <property type="term" value="F:DNA-binding transcription factor activity, RNA polymerase II-specific"/>
    <property type="evidence" value="ECO:0007669"/>
    <property type="project" value="InterPro"/>
</dbReference>
<feature type="compositionally biased region" description="Low complexity" evidence="3">
    <location>
        <begin position="21"/>
        <end position="36"/>
    </location>
</feature>
<dbReference type="GO" id="GO:0003677">
    <property type="term" value="F:DNA binding"/>
    <property type="evidence" value="ECO:0007669"/>
    <property type="project" value="InterPro"/>
</dbReference>
<evidence type="ECO:0000313" key="4">
    <source>
        <dbReference type="EMBL" id="KAE8257506.1"/>
    </source>
</evidence>
<dbReference type="AlphaFoldDB" id="A0A177TJY3"/>
<reference evidence="4" key="1">
    <citation type="submission" date="2016-04" db="EMBL/GenBank/DDBJ databases">
        <authorList>
            <person name="Nguyen H.D."/>
            <person name="Samba Siva P."/>
            <person name="Cullis J."/>
            <person name="Levesque C.A."/>
            <person name="Hambleton S."/>
        </authorList>
    </citation>
    <scope>NUCLEOTIDE SEQUENCE</scope>
    <source>
        <strain evidence="4">DAOMC 236416</strain>
    </source>
</reference>
<feature type="compositionally biased region" description="Low complexity" evidence="3">
    <location>
        <begin position="171"/>
        <end position="188"/>
    </location>
</feature>
<dbReference type="PROSITE" id="PS50048">
    <property type="entry name" value="ZN2_CY6_FUNGAL_2"/>
    <property type="match status" value="1"/>
</dbReference>
<dbReference type="CDD" id="cd00067">
    <property type="entry name" value="GAL4"/>
    <property type="match status" value="1"/>
</dbReference>
<feature type="compositionally biased region" description="Acidic residues" evidence="3">
    <location>
        <begin position="1021"/>
        <end position="1033"/>
    </location>
</feature>
<sequence>MNSSDAAARAPYPIGGASSHQQNNGYQTGSQQSGSGRWPTHMDGQQQQHQQQQQQQQQQRHQQQQQQQYQHQHQHQQHQHQDAQHQANMHGQQPFIQQSVPMDSSAPLQAGLPAGFPQPNAPWLPLQQQHILPMPFMASSSAPLGAAQPMPTANDTHMQAFHGALSQSGTHGQFHGGHSSASASFDSQDQFDDSEAGEIGEQRESASGPIRSKPSTTDNREKAGKGPIAAPVKAACTFCRSRKSRCDGKHPCATCIAREKVDDCVFTVSRRGGKPKAKKPANPEVLENHLRHLAMLSELPHTARIPDNATHITNIQDFSTIFPTGRPEHVLTRSQNGSSISSAASESAHASHASTDNSLDMFGPIATFPGGPSGNPISPTWTPMSGASAVLSGAELASLYDMTSGPSGSDAAVLLPGSSGPILGADMVAQLQQIPAQPSNATQPQWSDRGTNPFPSDTKILLEDYYKYLHRFIPVLPSPVYIDALTSSWDPQSPFLLALQALLPLVRDEIQPVDALHGRGGFNFGNAAKKEQVRKVTSHYEKLANEAVERAVDSADGDAKGKVALEVIQALCVLTIFDYGSGRAVKARLKADQALGLAMAEGLHRLRSSSATQGNATSVDFFGTTRLPESEVFEMKKRCWWTVWSLILWAAYNTGNTSTLRADDPRVTCEMPYSSDPTAWIANMRSLQCLLTVQERVIALTNLNALETENKEAASPYAVASPMSGRTVTTPISLHSFGQGSPMAGQGGPSSTVPPVNSSRNALFSSMLELDRQLEEQIEMQEAQLAAVRNGRNVETFAGLPSSLESAEDAMIAYLHTSATIQLYTSSLTLHIGQAFRGASLFERKLCFLNPNKGQSGSDSAQACSQPIPTTFLNEFAQQAGGRGAPPTFPASNAPNNAVIGDIFNPFSWMTQNFAMADPSQNLSIGGPSAQPSSSQLQPEAPNASKASSESGSGVRKVRKDSFAQGPFPAQHSLGRCVRASIRLLEIASNKRLEPNPFNACSFVLISYVLLMLAISRGMSSDDDEDEDDDYFNDENGVPSTRHHDDGTLSNKEQLLQLAGLSTDGTLSSPSLQQIWNRVQQARDSLAALSEIWDMVIPMVWEITSCLETSRTLFSQEQG</sequence>
<gene>
    <name evidence="4" type="ORF">A4X13_0g2303</name>
</gene>
<dbReference type="PANTHER" id="PTHR47431">
    <property type="entry name" value="ZN(II)2CYS6 TRANSCRIPTION FACTOR (EUROFUNG)-RELATED"/>
    <property type="match status" value="1"/>
</dbReference>
<feature type="region of interest" description="Disordered" evidence="3">
    <location>
        <begin position="1"/>
        <end position="90"/>
    </location>
</feature>
<evidence type="ECO:0000256" key="1">
    <source>
        <dbReference type="ARBA" id="ARBA00022723"/>
    </source>
</evidence>
<feature type="compositionally biased region" description="Low complexity" evidence="3">
    <location>
        <begin position="928"/>
        <end position="942"/>
    </location>
</feature>
<dbReference type="PROSITE" id="PS00463">
    <property type="entry name" value="ZN2_CY6_FUNGAL_1"/>
    <property type="match status" value="1"/>
</dbReference>
<evidence type="ECO:0000256" key="2">
    <source>
        <dbReference type="ARBA" id="ARBA00023242"/>
    </source>
</evidence>
<name>A0A177TJY3_9BASI</name>
<dbReference type="GO" id="GO:0008270">
    <property type="term" value="F:zinc ion binding"/>
    <property type="evidence" value="ECO:0007669"/>
    <property type="project" value="InterPro"/>
</dbReference>
<keyword evidence="1" id="KW-0479">Metal-binding</keyword>
<feature type="region of interest" description="Disordered" evidence="3">
    <location>
        <begin position="920"/>
        <end position="959"/>
    </location>
</feature>
<dbReference type="PANTHER" id="PTHR47431:SF1">
    <property type="entry name" value="ZN(II)2CYS6 TRANSCRIPTION FACTOR (EUROFUNG)"/>
    <property type="match status" value="1"/>
</dbReference>
<organism evidence="4 5">
    <name type="scientific">Tilletia indica</name>
    <dbReference type="NCBI Taxonomy" id="43049"/>
    <lineage>
        <taxon>Eukaryota</taxon>
        <taxon>Fungi</taxon>
        <taxon>Dikarya</taxon>
        <taxon>Basidiomycota</taxon>
        <taxon>Ustilaginomycotina</taxon>
        <taxon>Exobasidiomycetes</taxon>
        <taxon>Tilletiales</taxon>
        <taxon>Tilletiaceae</taxon>
        <taxon>Tilletia</taxon>
    </lineage>
</organism>
<dbReference type="Pfam" id="PF04082">
    <property type="entry name" value="Fungal_trans"/>
    <property type="match status" value="1"/>
</dbReference>
<accession>A0A177TJY3</accession>
<dbReference type="InterPro" id="IPR007219">
    <property type="entry name" value="XnlR_reg_dom"/>
</dbReference>
<reference evidence="4" key="2">
    <citation type="journal article" date="2019" name="IMA Fungus">
        <title>Genome sequencing and comparison of five Tilletia species to identify candidate genes for the detection of regulated species infecting wheat.</title>
        <authorList>
            <person name="Nguyen H.D.T."/>
            <person name="Sultana T."/>
            <person name="Kesanakurti P."/>
            <person name="Hambleton S."/>
        </authorList>
    </citation>
    <scope>NUCLEOTIDE SEQUENCE</scope>
    <source>
        <strain evidence="4">DAOMC 236416</strain>
    </source>
</reference>
<feature type="region of interest" description="Disordered" evidence="3">
    <location>
        <begin position="167"/>
        <end position="226"/>
    </location>
</feature>
<dbReference type="CDD" id="cd12148">
    <property type="entry name" value="fungal_TF_MHR"/>
    <property type="match status" value="1"/>
</dbReference>
<evidence type="ECO:0000313" key="5">
    <source>
        <dbReference type="Proteomes" id="UP000077521"/>
    </source>
</evidence>
<evidence type="ECO:0000256" key="3">
    <source>
        <dbReference type="SAM" id="MobiDB-lite"/>
    </source>
</evidence>
<dbReference type="Proteomes" id="UP000077521">
    <property type="component" value="Unassembled WGS sequence"/>
</dbReference>